<protein>
    <submittedName>
        <fullName evidence="2">Uncharacterized protein LOC117151512</fullName>
    </submittedName>
</protein>
<dbReference type="GeneID" id="117151512"/>
<organism evidence="1 2">
    <name type="scientific">Bombus impatiens</name>
    <name type="common">Bumblebee</name>
    <dbReference type="NCBI Taxonomy" id="132113"/>
    <lineage>
        <taxon>Eukaryota</taxon>
        <taxon>Metazoa</taxon>
        <taxon>Ecdysozoa</taxon>
        <taxon>Arthropoda</taxon>
        <taxon>Hexapoda</taxon>
        <taxon>Insecta</taxon>
        <taxon>Pterygota</taxon>
        <taxon>Neoptera</taxon>
        <taxon>Endopterygota</taxon>
        <taxon>Hymenoptera</taxon>
        <taxon>Apocrita</taxon>
        <taxon>Aculeata</taxon>
        <taxon>Apoidea</taxon>
        <taxon>Anthophila</taxon>
        <taxon>Apidae</taxon>
        <taxon>Bombus</taxon>
        <taxon>Pyrobombus</taxon>
    </lineage>
</organism>
<keyword evidence="1" id="KW-1185">Reference proteome</keyword>
<dbReference type="OrthoDB" id="10328019at2759"/>
<evidence type="ECO:0000313" key="1">
    <source>
        <dbReference type="Proteomes" id="UP000515180"/>
    </source>
</evidence>
<proteinExistence type="predicted"/>
<dbReference type="RefSeq" id="XP_033176061.1">
    <property type="nucleotide sequence ID" value="XM_033320170.1"/>
</dbReference>
<dbReference type="Proteomes" id="UP000515180">
    <property type="component" value="Unplaced"/>
</dbReference>
<dbReference type="AlphaFoldDB" id="A0A6P8LRE9"/>
<name>A0A6P8LRE9_BOMIM</name>
<reference evidence="2" key="1">
    <citation type="submission" date="2025-08" db="UniProtKB">
        <authorList>
            <consortium name="RefSeq"/>
        </authorList>
    </citation>
    <scope>IDENTIFICATION</scope>
</reference>
<evidence type="ECO:0000313" key="2">
    <source>
        <dbReference type="RefSeq" id="XP_033176061.1"/>
    </source>
</evidence>
<gene>
    <name evidence="2" type="primary">LOC117151512</name>
</gene>
<accession>A0A6P8LRE9</accession>
<sequence length="184" mass="21723">MKDRFDERTAAHARNRSDTFEIIQQPSHENHEISRQELAAIREGSDTTHFHHNRDDSCEIDQELRLRPESRMRLRMLRIDDAKNVLSWFTHTRLYIESTFVDLHLRGSNRMIHGNNLIYGERNTEVRVSGCNFSTTVSLVSSLRLRYNKDFRRKDTCGQEDVYYENVSSRMMLYSMNSSSGCQK</sequence>